<dbReference type="InterPro" id="IPR044257">
    <property type="entry name" value="TRM32-like"/>
</dbReference>
<feature type="domain" description="DUF4378" evidence="2">
    <location>
        <begin position="454"/>
        <end position="609"/>
    </location>
</feature>
<protein>
    <recommendedName>
        <fullName evidence="2">DUF4378 domain-containing protein</fullName>
    </recommendedName>
</protein>
<proteinExistence type="predicted"/>
<dbReference type="InterPro" id="IPR025486">
    <property type="entry name" value="DUF4378"/>
</dbReference>
<reference evidence="3" key="1">
    <citation type="journal article" date="2017" name="Nature">
        <title>The genome of Chenopodium quinoa.</title>
        <authorList>
            <person name="Jarvis D.E."/>
            <person name="Ho Y.S."/>
            <person name="Lightfoot D.J."/>
            <person name="Schmoeckel S.M."/>
            <person name="Li B."/>
            <person name="Borm T.J.A."/>
            <person name="Ohyanagi H."/>
            <person name="Mineta K."/>
            <person name="Michell C.T."/>
            <person name="Saber N."/>
            <person name="Kharbatia N.M."/>
            <person name="Rupper R.R."/>
            <person name="Sharp A.R."/>
            <person name="Dally N."/>
            <person name="Boughton B.A."/>
            <person name="Woo Y.H."/>
            <person name="Gao G."/>
            <person name="Schijlen E.G.W.M."/>
            <person name="Guo X."/>
            <person name="Momin A.A."/>
            <person name="Negrao S."/>
            <person name="Al-Babili S."/>
            <person name="Gehring C."/>
            <person name="Roessner U."/>
            <person name="Jung C."/>
            <person name="Murphy K."/>
            <person name="Arold S.T."/>
            <person name="Gojobori T."/>
            <person name="van der Linden C.G."/>
            <person name="van Loo E.N."/>
            <person name="Jellen E.N."/>
            <person name="Maughan P.J."/>
            <person name="Tester M."/>
        </authorList>
    </citation>
    <scope>NUCLEOTIDE SEQUENCE [LARGE SCALE GENOMIC DNA]</scope>
    <source>
        <strain evidence="3">cv. PI 614886</strain>
    </source>
</reference>
<dbReference type="PANTHER" id="PTHR47071:SF9">
    <property type="entry name" value="TRM32-LIKE PROTEIN (DUF3741)"/>
    <property type="match status" value="1"/>
</dbReference>
<evidence type="ECO:0000259" key="2">
    <source>
        <dbReference type="Pfam" id="PF14309"/>
    </source>
</evidence>
<accession>A0A803N7L2</accession>
<evidence type="ECO:0000313" key="4">
    <source>
        <dbReference type="Proteomes" id="UP000596660"/>
    </source>
</evidence>
<dbReference type="Pfam" id="PF14309">
    <property type="entry name" value="DUF4378"/>
    <property type="match status" value="1"/>
</dbReference>
<dbReference type="EnsemblPlants" id="AUR62041766-RA">
    <property type="protein sequence ID" value="AUR62041766-RA:cds"/>
    <property type="gene ID" value="AUR62041766"/>
</dbReference>
<evidence type="ECO:0000313" key="3">
    <source>
        <dbReference type="EnsemblPlants" id="AUR62041766-RA:cds"/>
    </source>
</evidence>
<dbReference type="Proteomes" id="UP000596660">
    <property type="component" value="Unplaced"/>
</dbReference>
<sequence>MIIKEVTKRKGRHRRSSTCPVASELEGTTLGNQHLKVIDERHVAEKIQENFPRPIDEGNKKCDICSTMKFECQLGDKEQVDDHLCKDISKEAIYHLPCKGKIGKCASFHHSKEFLEAMCVLGMNKHFSLRVLDVSKSIRRDSLLAKQETKSNKRKFLEKSRSFPFNNPLSIKDSSFPYSYKTKAKSFIKENDSQQTRHESPSSSHSGQIVGRRFKDLRQKIKHLIKENRKERRRIAMDAILHKVPYGRKVSEKSVTESSCVSICESDSPASLDFKNDKKSNSRRSPSLDESLDKYCQLFESTSIGREEIINTPRRSRLRVVNENTLQVNKKILGRIFSSPDLQVFLSHASEDNDDQISYTSPNRRAKSFNDRKIEESSGLGFCNNNRTTLESHSQNDSVEAEGGLLEDSKLEEFFNESPTFSHMKIDEDGENIPFHYLPPNHLNVQLTNCEIEEFNYVRDILELSGYLGTQVLGTWYSSTLPINPSVFVELESSSLLDLEYSPSKRCKHSNHLLLFDMINEVTLAIYWSTPLTSCSRMYPMPKGYYVLEEVWNCINWYMSCSRPSLDPSLDYITTRDLAKYDGWMNLQFNAECIGLEIEDLIFEDILNEFML</sequence>
<keyword evidence="4" id="KW-1185">Reference proteome</keyword>
<feature type="compositionally biased region" description="Basic and acidic residues" evidence="1">
    <location>
        <begin position="188"/>
        <end position="200"/>
    </location>
</feature>
<organism evidence="3 4">
    <name type="scientific">Chenopodium quinoa</name>
    <name type="common">Quinoa</name>
    <dbReference type="NCBI Taxonomy" id="63459"/>
    <lineage>
        <taxon>Eukaryota</taxon>
        <taxon>Viridiplantae</taxon>
        <taxon>Streptophyta</taxon>
        <taxon>Embryophyta</taxon>
        <taxon>Tracheophyta</taxon>
        <taxon>Spermatophyta</taxon>
        <taxon>Magnoliopsida</taxon>
        <taxon>eudicotyledons</taxon>
        <taxon>Gunneridae</taxon>
        <taxon>Pentapetalae</taxon>
        <taxon>Caryophyllales</taxon>
        <taxon>Chenopodiaceae</taxon>
        <taxon>Chenopodioideae</taxon>
        <taxon>Atripliceae</taxon>
        <taxon>Chenopodium</taxon>
    </lineage>
</organism>
<dbReference type="Gramene" id="AUR62041766-RA">
    <property type="protein sequence ID" value="AUR62041766-RA:cds"/>
    <property type="gene ID" value="AUR62041766"/>
</dbReference>
<reference evidence="3" key="2">
    <citation type="submission" date="2021-03" db="UniProtKB">
        <authorList>
            <consortium name="EnsemblPlants"/>
        </authorList>
    </citation>
    <scope>IDENTIFICATION</scope>
</reference>
<evidence type="ECO:0000256" key="1">
    <source>
        <dbReference type="SAM" id="MobiDB-lite"/>
    </source>
</evidence>
<feature type="region of interest" description="Disordered" evidence="1">
    <location>
        <begin position="188"/>
        <end position="212"/>
    </location>
</feature>
<dbReference type="PANTHER" id="PTHR47071">
    <property type="entry name" value="PROTEIN TRM32"/>
    <property type="match status" value="1"/>
</dbReference>
<name>A0A803N7L2_CHEQI</name>
<dbReference type="AlphaFoldDB" id="A0A803N7L2"/>